<dbReference type="Gene3D" id="1.10.10.630">
    <property type="entry name" value="DnaD domain-like"/>
    <property type="match status" value="1"/>
</dbReference>
<evidence type="ECO:0000313" key="4">
    <source>
        <dbReference type="EMBL" id="TDG68199.1"/>
    </source>
</evidence>
<reference evidence="4 5" key="1">
    <citation type="journal article" date="2019" name="Appl. Microbiol. Biotechnol.">
        <title>Uncovering carbohydrate metabolism through a genotype-phenotype association study of 56 lactic acid bacteria genomes.</title>
        <authorList>
            <person name="Buron-Moles G."/>
            <person name="Chailyan A."/>
            <person name="Dolejs I."/>
            <person name="Forster J."/>
            <person name="Miks M.H."/>
        </authorList>
    </citation>
    <scope>NUCLEOTIDE SEQUENCE [LARGE SCALE GENOMIC DNA]</scope>
    <source>
        <strain evidence="4 5">ATCC 700006</strain>
    </source>
</reference>
<evidence type="ECO:0000313" key="5">
    <source>
        <dbReference type="Proteomes" id="UP000295681"/>
    </source>
</evidence>
<name>A0A4R5N8E0_9LACO</name>
<keyword evidence="5" id="KW-1185">Reference proteome</keyword>
<dbReference type="Pfam" id="PF07261">
    <property type="entry name" value="DnaB_2"/>
    <property type="match status" value="1"/>
</dbReference>
<gene>
    <name evidence="4" type="ORF">C5L23_000505</name>
</gene>
<comment type="similarity">
    <text evidence="1">Belongs to the DnaB/DnaD family.</text>
</comment>
<comment type="caution">
    <text evidence="4">The sequence shown here is derived from an EMBL/GenBank/DDBJ whole genome shotgun (WGS) entry which is preliminary data.</text>
</comment>
<proteinExistence type="inferred from homology"/>
<dbReference type="NCBIfam" id="TIGR01446">
    <property type="entry name" value="DnaD_dom"/>
    <property type="match status" value="1"/>
</dbReference>
<dbReference type="InterPro" id="IPR006343">
    <property type="entry name" value="DnaB/C_C"/>
</dbReference>
<dbReference type="AlphaFoldDB" id="A0A4R5N8E0"/>
<dbReference type="InterPro" id="IPR053843">
    <property type="entry name" value="DnaD_N"/>
</dbReference>
<sequence>MEQRFEQYINAGHTSISNDLLLHYHDIGLDNDDFALYLQIQRIQIQGNLANPNVLAQVLHTTENVVLSRLKSLVKRGFVKIKGTSRQTETYDFSPLYDKLINGESHHAATPLSDGKQTRREILQVLEVEFGRPLSPMEMETVGHWFSLDKFNPEMVKLAIQEAIANNVRNLRYIETILVNWQKKNINTPQAAQATKEKRRGIAYTDGMHESISYDVQIPLTKLDEEL</sequence>
<dbReference type="Proteomes" id="UP000295681">
    <property type="component" value="Unassembled WGS sequence"/>
</dbReference>
<dbReference type="STRING" id="907931.GCA_000165675_00815"/>
<evidence type="ECO:0000256" key="1">
    <source>
        <dbReference type="ARBA" id="ARBA00093462"/>
    </source>
</evidence>
<organism evidence="4 5">
    <name type="scientific">Leuconostoc fallax</name>
    <dbReference type="NCBI Taxonomy" id="1251"/>
    <lineage>
        <taxon>Bacteria</taxon>
        <taxon>Bacillati</taxon>
        <taxon>Bacillota</taxon>
        <taxon>Bacilli</taxon>
        <taxon>Lactobacillales</taxon>
        <taxon>Lactobacillaceae</taxon>
        <taxon>Leuconostoc</taxon>
    </lineage>
</organism>
<feature type="domain" description="DnaB/C C-terminal" evidence="2">
    <location>
        <begin position="123"/>
        <end position="194"/>
    </location>
</feature>
<dbReference type="EMBL" id="PUFI01000014">
    <property type="protein sequence ID" value="TDG68199.1"/>
    <property type="molecule type" value="Genomic_DNA"/>
</dbReference>
<accession>A0A4R5N8E0</accession>
<dbReference type="SUPFAM" id="SSF158499">
    <property type="entry name" value="DnaD domain-like"/>
    <property type="match status" value="1"/>
</dbReference>
<evidence type="ECO:0000259" key="3">
    <source>
        <dbReference type="Pfam" id="PF21984"/>
    </source>
</evidence>
<dbReference type="InterPro" id="IPR034829">
    <property type="entry name" value="DnaD-like_sf"/>
</dbReference>
<dbReference type="PANTHER" id="PTHR37293">
    <property type="entry name" value="PHAGE REPLICATION PROTEIN-RELATED"/>
    <property type="match status" value="1"/>
</dbReference>
<dbReference type="PANTHER" id="PTHR37293:SF5">
    <property type="entry name" value="DNA REPLICATION PROTEIN"/>
    <property type="match status" value="1"/>
</dbReference>
<dbReference type="Gene3D" id="1.10.10.10">
    <property type="entry name" value="Winged helix-like DNA-binding domain superfamily/Winged helix DNA-binding domain"/>
    <property type="match status" value="1"/>
</dbReference>
<dbReference type="Pfam" id="PF21984">
    <property type="entry name" value="DnaD_N"/>
    <property type="match status" value="1"/>
</dbReference>
<protein>
    <submittedName>
        <fullName evidence="4">Uncharacterized protein</fullName>
    </submittedName>
</protein>
<evidence type="ECO:0000259" key="2">
    <source>
        <dbReference type="Pfam" id="PF07261"/>
    </source>
</evidence>
<dbReference type="RefSeq" id="WP_010007614.1">
    <property type="nucleotide sequence ID" value="NZ_JAGYGP010000001.1"/>
</dbReference>
<dbReference type="InterPro" id="IPR036388">
    <property type="entry name" value="WH-like_DNA-bd_sf"/>
</dbReference>
<feature type="domain" description="DnaD N-terminal" evidence="3">
    <location>
        <begin position="16"/>
        <end position="102"/>
    </location>
</feature>
<dbReference type="InterPro" id="IPR053162">
    <property type="entry name" value="DnaD"/>
</dbReference>